<dbReference type="PROSITE" id="PS50181">
    <property type="entry name" value="FBOX"/>
    <property type="match status" value="1"/>
</dbReference>
<evidence type="ECO:0000313" key="3">
    <source>
        <dbReference type="Proteomes" id="UP000224567"/>
    </source>
</evidence>
<name>A0A2G2VEI3_CAPBA</name>
<dbReference type="EMBL" id="MLFT02000012">
    <property type="protein sequence ID" value="PHT31395.1"/>
    <property type="molecule type" value="Genomic_DNA"/>
</dbReference>
<dbReference type="InterPro" id="IPR036047">
    <property type="entry name" value="F-box-like_dom_sf"/>
</dbReference>
<keyword evidence="3" id="KW-1185">Reference proteome</keyword>
<dbReference type="InterPro" id="IPR023213">
    <property type="entry name" value="CAT-like_dom_sf"/>
</dbReference>
<dbReference type="Gene3D" id="3.30.559.10">
    <property type="entry name" value="Chloramphenicol acetyltransferase-like domain"/>
    <property type="match status" value="1"/>
</dbReference>
<feature type="domain" description="F-box" evidence="1">
    <location>
        <begin position="134"/>
        <end position="180"/>
    </location>
</feature>
<dbReference type="InterPro" id="IPR001810">
    <property type="entry name" value="F-box_dom"/>
</dbReference>
<dbReference type="SUPFAM" id="SSF52777">
    <property type="entry name" value="CoA-dependent acyltransferases"/>
    <property type="match status" value="1"/>
</dbReference>
<dbReference type="InterPro" id="IPR050796">
    <property type="entry name" value="SCF_F-box_component"/>
</dbReference>
<gene>
    <name evidence="2" type="ORF">CQW23_27732</name>
</gene>
<reference evidence="2 3" key="1">
    <citation type="journal article" date="2017" name="Genome Biol.">
        <title>New reference genome sequences of hot pepper reveal the massive evolution of plant disease-resistance genes by retroduplication.</title>
        <authorList>
            <person name="Kim S."/>
            <person name="Park J."/>
            <person name="Yeom S.I."/>
            <person name="Kim Y.M."/>
            <person name="Seo E."/>
            <person name="Kim K.T."/>
            <person name="Kim M.S."/>
            <person name="Lee J.M."/>
            <person name="Cheong K."/>
            <person name="Shin H.S."/>
            <person name="Kim S.B."/>
            <person name="Han K."/>
            <person name="Lee J."/>
            <person name="Park M."/>
            <person name="Lee H.A."/>
            <person name="Lee H.Y."/>
            <person name="Lee Y."/>
            <person name="Oh S."/>
            <person name="Lee J.H."/>
            <person name="Choi E."/>
            <person name="Choi E."/>
            <person name="Lee S.E."/>
            <person name="Jeon J."/>
            <person name="Kim H."/>
            <person name="Choi G."/>
            <person name="Song H."/>
            <person name="Lee J."/>
            <person name="Lee S.C."/>
            <person name="Kwon J.K."/>
            <person name="Lee H.Y."/>
            <person name="Koo N."/>
            <person name="Hong Y."/>
            <person name="Kim R.W."/>
            <person name="Kang W.H."/>
            <person name="Huh J.H."/>
            <person name="Kang B.C."/>
            <person name="Yang T.J."/>
            <person name="Lee Y.H."/>
            <person name="Bennetzen J.L."/>
            <person name="Choi D."/>
        </authorList>
    </citation>
    <scope>NUCLEOTIDE SEQUENCE [LARGE SCALE GENOMIC DNA]</scope>
    <source>
        <strain evidence="3">cv. PBC81</strain>
        <tissue evidence="2">Leaf</tissue>
    </source>
</reference>
<dbReference type="Pfam" id="PF07734">
    <property type="entry name" value="FBA_1"/>
    <property type="match status" value="1"/>
</dbReference>
<dbReference type="InterPro" id="IPR006527">
    <property type="entry name" value="F-box-assoc_dom_typ1"/>
</dbReference>
<dbReference type="Gene3D" id="1.20.1280.50">
    <property type="match status" value="1"/>
</dbReference>
<dbReference type="InterPro" id="IPR001078">
    <property type="entry name" value="2-oxoacid_DH_actylTfrase"/>
</dbReference>
<reference evidence="3" key="2">
    <citation type="journal article" date="2017" name="J. Anim. Genet.">
        <title>Multiple reference genome sequences of hot pepper reveal the massive evolution of plant disease resistance genes by retroduplication.</title>
        <authorList>
            <person name="Kim S."/>
            <person name="Park J."/>
            <person name="Yeom S.-I."/>
            <person name="Kim Y.-M."/>
            <person name="Seo E."/>
            <person name="Kim K.-T."/>
            <person name="Kim M.-S."/>
            <person name="Lee J.M."/>
            <person name="Cheong K."/>
            <person name="Shin H.-S."/>
            <person name="Kim S.-B."/>
            <person name="Han K."/>
            <person name="Lee J."/>
            <person name="Park M."/>
            <person name="Lee H.-A."/>
            <person name="Lee H.-Y."/>
            <person name="Lee Y."/>
            <person name="Oh S."/>
            <person name="Lee J.H."/>
            <person name="Choi E."/>
            <person name="Choi E."/>
            <person name="Lee S.E."/>
            <person name="Jeon J."/>
            <person name="Kim H."/>
            <person name="Choi G."/>
            <person name="Song H."/>
            <person name="Lee J."/>
            <person name="Lee S.-C."/>
            <person name="Kwon J.-K."/>
            <person name="Lee H.-Y."/>
            <person name="Koo N."/>
            <person name="Hong Y."/>
            <person name="Kim R.W."/>
            <person name="Kang W.-H."/>
            <person name="Huh J.H."/>
            <person name="Kang B.-C."/>
            <person name="Yang T.-J."/>
            <person name="Lee Y.-H."/>
            <person name="Bennetzen J.L."/>
            <person name="Choi D."/>
        </authorList>
    </citation>
    <scope>NUCLEOTIDE SEQUENCE [LARGE SCALE GENOMIC DNA]</scope>
    <source>
        <strain evidence="3">cv. PBC81</strain>
    </source>
</reference>
<dbReference type="NCBIfam" id="TIGR01640">
    <property type="entry name" value="F_box_assoc_1"/>
    <property type="match status" value="1"/>
</dbReference>
<organism evidence="2 3">
    <name type="scientific">Capsicum baccatum</name>
    <name type="common">Peruvian pepper</name>
    <dbReference type="NCBI Taxonomy" id="33114"/>
    <lineage>
        <taxon>Eukaryota</taxon>
        <taxon>Viridiplantae</taxon>
        <taxon>Streptophyta</taxon>
        <taxon>Embryophyta</taxon>
        <taxon>Tracheophyta</taxon>
        <taxon>Spermatophyta</taxon>
        <taxon>Magnoliopsida</taxon>
        <taxon>eudicotyledons</taxon>
        <taxon>Gunneridae</taxon>
        <taxon>Pentapetalae</taxon>
        <taxon>asterids</taxon>
        <taxon>lamiids</taxon>
        <taxon>Solanales</taxon>
        <taxon>Solanaceae</taxon>
        <taxon>Solanoideae</taxon>
        <taxon>Capsiceae</taxon>
        <taxon>Capsicum</taxon>
    </lineage>
</organism>
<sequence>MAISGYILQIWFSAYCDGRKGGVVLCDSVDISAAVATEKALMTPIIRNADQKSISSISAEVEDGNDVEAVRTSSGGNNVVNEENLVGPCCTLSAAPSPSQVDQICKAMTLECFKWTTELLGSLLQTICKVDDVDSTFERLPDCLVIDILSRLPPHSFLRCRWVCRHWRALVSSHDCFTTLHDLCRASTSMLLIRDNFAKHRPGLYVFGENKKWWKKAAFEKLHLRPELMINKHWKDNVVNLLYCCQGVLLFASISWQNIYYVVNPVTQEEVTIRHTLYPGYVSALYFCPYARQFRVLYTQVRGSSCQYFVYIFKMRSWRKIRSSTSFNFLSSGGNPPAVNGALHWIVYHDLERKTITPCENGIMVFRMDKEEFSAMPHPGSSPLCKSKEAHQTMTLSVKNDRLSFCNLLFPKYTVDIWILEDYEAQTWMKRYKVDLLNERIFPLSSRLREILGVRGYTKRWIKVLYVQEGGLLLQLQQIEEELFLYNLDHRTVKKIEMPRKEMTLYTCKPYMKSFLAIA</sequence>
<dbReference type="STRING" id="33114.A0A2G2VEI3"/>
<dbReference type="PANTHER" id="PTHR31672:SF13">
    <property type="entry name" value="F-BOX PROTEIN CPR30-LIKE"/>
    <property type="match status" value="1"/>
</dbReference>
<comment type="caution">
    <text evidence="2">The sequence shown here is derived from an EMBL/GenBank/DDBJ whole genome shotgun (WGS) entry which is preliminary data.</text>
</comment>
<dbReference type="OrthoDB" id="1306079at2759"/>
<dbReference type="PANTHER" id="PTHR31672">
    <property type="entry name" value="BNACNNG10540D PROTEIN"/>
    <property type="match status" value="1"/>
</dbReference>
<accession>A0A2G2VEI3</accession>
<evidence type="ECO:0000259" key="1">
    <source>
        <dbReference type="PROSITE" id="PS50181"/>
    </source>
</evidence>
<dbReference type="GO" id="GO:0016746">
    <property type="term" value="F:acyltransferase activity"/>
    <property type="evidence" value="ECO:0007669"/>
    <property type="project" value="InterPro"/>
</dbReference>
<proteinExistence type="predicted"/>
<dbReference type="Pfam" id="PF00198">
    <property type="entry name" value="2-oxoacid_dh"/>
    <property type="match status" value="1"/>
</dbReference>
<dbReference type="SUPFAM" id="SSF81383">
    <property type="entry name" value="F-box domain"/>
    <property type="match status" value="1"/>
</dbReference>
<protein>
    <recommendedName>
        <fullName evidence="1">F-box domain-containing protein</fullName>
    </recommendedName>
</protein>
<dbReference type="Pfam" id="PF00646">
    <property type="entry name" value="F-box"/>
    <property type="match status" value="1"/>
</dbReference>
<dbReference type="Proteomes" id="UP000224567">
    <property type="component" value="Unassembled WGS sequence"/>
</dbReference>
<dbReference type="SMART" id="SM00256">
    <property type="entry name" value="FBOX"/>
    <property type="match status" value="1"/>
</dbReference>
<dbReference type="AlphaFoldDB" id="A0A2G2VEI3"/>
<evidence type="ECO:0000313" key="2">
    <source>
        <dbReference type="EMBL" id="PHT31395.1"/>
    </source>
</evidence>
<dbReference type="InterPro" id="IPR017451">
    <property type="entry name" value="F-box-assoc_interact_dom"/>
</dbReference>
<dbReference type="CDD" id="cd22157">
    <property type="entry name" value="F-box_AtFBW1-like"/>
    <property type="match status" value="1"/>
</dbReference>